<evidence type="ECO:0000256" key="11">
    <source>
        <dbReference type="ARBA" id="ARBA00022917"/>
    </source>
</evidence>
<feature type="binding site" evidence="14">
    <location>
        <position position="455"/>
    </location>
    <ligand>
        <name>Mg(2+)</name>
        <dbReference type="ChEBI" id="CHEBI:18420"/>
        <note>shared with alpha subunit</note>
    </ligand>
</feature>
<dbReference type="Pfam" id="PF03484">
    <property type="entry name" value="B5"/>
    <property type="match status" value="1"/>
</dbReference>
<evidence type="ECO:0000313" key="19">
    <source>
        <dbReference type="Proteomes" id="UP000184322"/>
    </source>
</evidence>
<comment type="similarity">
    <text evidence="2 14">Belongs to the phenylalanyl-tRNA synthetase beta subunit family. Type 1 subfamily.</text>
</comment>
<dbReference type="SUPFAM" id="SSF56037">
    <property type="entry name" value="PheT/TilS domain"/>
    <property type="match status" value="1"/>
</dbReference>
<feature type="binding site" evidence="14">
    <location>
        <position position="456"/>
    </location>
    <ligand>
        <name>Mg(2+)</name>
        <dbReference type="ChEBI" id="CHEBI:18420"/>
        <note>shared with alpha subunit</note>
    </ligand>
</feature>
<feature type="domain" description="TRNA-binding" evidence="16">
    <location>
        <begin position="39"/>
        <end position="153"/>
    </location>
</feature>
<evidence type="ECO:0000256" key="10">
    <source>
        <dbReference type="ARBA" id="ARBA00022884"/>
    </source>
</evidence>
<reference evidence="19" key="1">
    <citation type="submission" date="2016-10" db="EMBL/GenBank/DDBJ databases">
        <authorList>
            <person name="Beylefeld A."/>
            <person name="Abolnik C."/>
        </authorList>
    </citation>
    <scope>NUCLEOTIDE SEQUENCE [LARGE SCALE GENOMIC DNA]</scope>
    <source>
        <strain evidence="19">B359_6</strain>
    </source>
</reference>
<dbReference type="GO" id="GO:0006432">
    <property type="term" value="P:phenylalanyl-tRNA aminoacylation"/>
    <property type="evidence" value="ECO:0007669"/>
    <property type="project" value="UniProtKB-UniRule"/>
</dbReference>
<dbReference type="InterPro" id="IPR009061">
    <property type="entry name" value="DNA-bd_dom_put_sf"/>
</dbReference>
<accession>A0A1L4FRW0</accession>
<evidence type="ECO:0000259" key="17">
    <source>
        <dbReference type="PROSITE" id="PS51483"/>
    </source>
</evidence>
<dbReference type="SUPFAM" id="SSF55681">
    <property type="entry name" value="Class II aaRS and biotin synthetases"/>
    <property type="match status" value="1"/>
</dbReference>
<keyword evidence="12 14" id="KW-0030">Aminoacyl-tRNA synthetase</keyword>
<dbReference type="InterPro" id="IPR020825">
    <property type="entry name" value="Phe-tRNA_synthase-like_B3/B4"/>
</dbReference>
<dbReference type="PANTHER" id="PTHR10947">
    <property type="entry name" value="PHENYLALANYL-TRNA SYNTHETASE BETA CHAIN AND LEUCINE-RICH REPEAT-CONTAINING PROTEIN 47"/>
    <property type="match status" value="1"/>
</dbReference>
<evidence type="ECO:0000256" key="14">
    <source>
        <dbReference type="HAMAP-Rule" id="MF_00283"/>
    </source>
</evidence>
<dbReference type="Proteomes" id="UP000184322">
    <property type="component" value="Chromosome"/>
</dbReference>
<dbReference type="Gene3D" id="3.50.40.10">
    <property type="entry name" value="Phenylalanyl-trna Synthetase, Chain B, domain 3"/>
    <property type="match status" value="1"/>
</dbReference>
<evidence type="ECO:0000256" key="6">
    <source>
        <dbReference type="ARBA" id="ARBA00022723"/>
    </source>
</evidence>
<dbReference type="NCBIfam" id="TIGR00472">
    <property type="entry name" value="pheT_bact"/>
    <property type="match status" value="1"/>
</dbReference>
<evidence type="ECO:0000256" key="13">
    <source>
        <dbReference type="ARBA" id="ARBA00049255"/>
    </source>
</evidence>
<dbReference type="HAMAP" id="MF_00283">
    <property type="entry name" value="Phe_tRNA_synth_beta1"/>
    <property type="match status" value="1"/>
</dbReference>
<evidence type="ECO:0000256" key="4">
    <source>
        <dbReference type="ARBA" id="ARBA00022555"/>
    </source>
</evidence>
<dbReference type="Gene3D" id="3.30.56.10">
    <property type="match status" value="2"/>
</dbReference>
<dbReference type="InterPro" id="IPR041616">
    <property type="entry name" value="PheRS_beta_core"/>
</dbReference>
<keyword evidence="4 15" id="KW-0820">tRNA-binding</keyword>
<dbReference type="InterPro" id="IPR045060">
    <property type="entry name" value="Phe-tRNA-ligase_IIc_bsu"/>
</dbReference>
<feature type="binding site" evidence="14">
    <location>
        <position position="446"/>
    </location>
    <ligand>
        <name>Mg(2+)</name>
        <dbReference type="ChEBI" id="CHEBI:18420"/>
        <note>shared with alpha subunit</note>
    </ligand>
</feature>
<evidence type="ECO:0000256" key="9">
    <source>
        <dbReference type="ARBA" id="ARBA00022842"/>
    </source>
</evidence>
<evidence type="ECO:0000256" key="3">
    <source>
        <dbReference type="ARBA" id="ARBA00011209"/>
    </source>
</evidence>
<dbReference type="InterPro" id="IPR002547">
    <property type="entry name" value="tRNA-bd_dom"/>
</dbReference>
<comment type="cofactor">
    <cofactor evidence="14">
        <name>Mg(2+)</name>
        <dbReference type="ChEBI" id="CHEBI:18420"/>
    </cofactor>
    <text evidence="14">Binds 2 magnesium ions per tetramer.</text>
</comment>
<keyword evidence="10 15" id="KW-0694">RNA-binding</keyword>
<dbReference type="InterPro" id="IPR012340">
    <property type="entry name" value="NA-bd_OB-fold"/>
</dbReference>
<dbReference type="PROSITE" id="PS50886">
    <property type="entry name" value="TRBD"/>
    <property type="match status" value="1"/>
</dbReference>
<organism evidence="18 19">
    <name type="scientific">Mycoplasmopsis pullorum</name>
    <dbReference type="NCBI Taxonomy" id="48003"/>
    <lineage>
        <taxon>Bacteria</taxon>
        <taxon>Bacillati</taxon>
        <taxon>Mycoplasmatota</taxon>
        <taxon>Mycoplasmoidales</taxon>
        <taxon>Metamycoplasmataceae</taxon>
        <taxon>Mycoplasmopsis</taxon>
    </lineage>
</organism>
<evidence type="ECO:0000256" key="2">
    <source>
        <dbReference type="ARBA" id="ARBA00008653"/>
    </source>
</evidence>
<dbReference type="KEGG" id="mpul:BLA55_01410"/>
<dbReference type="GO" id="GO:0009328">
    <property type="term" value="C:phenylalanine-tRNA ligase complex"/>
    <property type="evidence" value="ECO:0007669"/>
    <property type="project" value="TreeGrafter"/>
</dbReference>
<dbReference type="SMART" id="SM00874">
    <property type="entry name" value="B5"/>
    <property type="match status" value="1"/>
</dbReference>
<keyword evidence="14" id="KW-0963">Cytoplasm</keyword>
<sequence length="726" mass="82277">MILSLNYLNKFFANRNLEVEETVKALNKLGFEVEEYKKFANISGLKFGYIKSIEANPNSDRLTVAQVEHADGIATVQTTDTVLKIGDFVVFFAVGATKDGFTFESKKLKGIESQGMFAAWNEIGYDHSLIDNNGDHILRLPHDFANLSDDPVQKLGLDDYLIEISLTANRNDANSYYFVARELAAYFDLEFVYPFSAEQLRNDFVSDIQASNGIAESLTFFEAKNLENVNISWEDKLLLARHGINSNFAYPINLTNLCLLITGAPAHVYSKNKITNQITTQLYSGSVEILGNKEVQVDQVLAIIDSNGPISIASVMGLEKSKASEGDQDVVFEIGIFDSQLVRHGAKEIKIHSNSANQASRKITQEVANLGLHFLKSLIQNHSQVSQFINYQATPAKREIAQNDYKIGLYSGLNNLEVFDGAIAQLSKLGFEFDKQRILVPNYRYDVVLFEDIIEEIFRFYSYDNFQPTQPDIKPLKTVKRNIDKDLLMSAGYNEIRTFSLVSKDKNTFNPFNFANSVELLTFVSKEREVVRNSLAISMQEVIEYNQKRKITNLNLFEFGMINDGLKAVILASTTNDFVQIQQDLVNFLKVNNLKFVPLKDNALIHPNVSALIYQDEQLIGWIGKIHPQLDTTNAFYAEVILDRVNSVTTIEHKEQEYQPLKSIDLTFTLAKRDYIEKYISVIEQVCGVYSIKLVDTYYKDENKNVTLRILGDDQAIAQLNEQFNK</sequence>
<comment type="catalytic activity">
    <reaction evidence="13 14">
        <text>tRNA(Phe) + L-phenylalanine + ATP = L-phenylalanyl-tRNA(Phe) + AMP + diphosphate + H(+)</text>
        <dbReference type="Rhea" id="RHEA:19413"/>
        <dbReference type="Rhea" id="RHEA-COMP:9668"/>
        <dbReference type="Rhea" id="RHEA-COMP:9699"/>
        <dbReference type="ChEBI" id="CHEBI:15378"/>
        <dbReference type="ChEBI" id="CHEBI:30616"/>
        <dbReference type="ChEBI" id="CHEBI:33019"/>
        <dbReference type="ChEBI" id="CHEBI:58095"/>
        <dbReference type="ChEBI" id="CHEBI:78442"/>
        <dbReference type="ChEBI" id="CHEBI:78531"/>
        <dbReference type="ChEBI" id="CHEBI:456215"/>
        <dbReference type="EC" id="6.1.1.20"/>
    </reaction>
</comment>
<evidence type="ECO:0000256" key="5">
    <source>
        <dbReference type="ARBA" id="ARBA00022598"/>
    </source>
</evidence>
<dbReference type="OrthoDB" id="9805455at2"/>
<keyword evidence="5 14" id="KW-0436">Ligase</keyword>
<dbReference type="InterPro" id="IPR005147">
    <property type="entry name" value="tRNA_synthase_B5-dom"/>
</dbReference>
<dbReference type="STRING" id="48003.BLA55_01410"/>
<dbReference type="SUPFAM" id="SSF46955">
    <property type="entry name" value="Putative DNA-binding domain"/>
    <property type="match status" value="1"/>
</dbReference>
<evidence type="ECO:0000313" key="18">
    <source>
        <dbReference type="EMBL" id="APJ38329.1"/>
    </source>
</evidence>
<dbReference type="SMART" id="SM00873">
    <property type="entry name" value="B3_4"/>
    <property type="match status" value="1"/>
</dbReference>
<dbReference type="Pfam" id="PF17759">
    <property type="entry name" value="tRNA_synthFbeta"/>
    <property type="match status" value="1"/>
</dbReference>
<dbReference type="PANTHER" id="PTHR10947:SF0">
    <property type="entry name" value="PHENYLALANINE--TRNA LIGASE BETA SUBUNIT"/>
    <property type="match status" value="1"/>
</dbReference>
<dbReference type="InterPro" id="IPR005146">
    <property type="entry name" value="B3/B4_tRNA-bd"/>
</dbReference>
<dbReference type="SUPFAM" id="SSF50249">
    <property type="entry name" value="Nucleic acid-binding proteins"/>
    <property type="match status" value="1"/>
</dbReference>
<evidence type="ECO:0000256" key="1">
    <source>
        <dbReference type="ARBA" id="ARBA00004496"/>
    </source>
</evidence>
<keyword evidence="9 14" id="KW-0460">Magnesium</keyword>
<keyword evidence="6 14" id="KW-0479">Metal-binding</keyword>
<comment type="subunit">
    <text evidence="3 14">Tetramer of two alpha and two beta subunits.</text>
</comment>
<evidence type="ECO:0000256" key="7">
    <source>
        <dbReference type="ARBA" id="ARBA00022741"/>
    </source>
</evidence>
<gene>
    <name evidence="14" type="primary">pheT</name>
    <name evidence="18" type="ORF">BLA55_01410</name>
</gene>
<dbReference type="GO" id="GO:0005524">
    <property type="term" value="F:ATP binding"/>
    <property type="evidence" value="ECO:0007669"/>
    <property type="project" value="UniProtKB-UniRule"/>
</dbReference>
<evidence type="ECO:0000256" key="15">
    <source>
        <dbReference type="PROSITE-ProRule" id="PRU00209"/>
    </source>
</evidence>
<dbReference type="Pfam" id="PF03483">
    <property type="entry name" value="B3_4"/>
    <property type="match status" value="1"/>
</dbReference>
<keyword evidence="8 14" id="KW-0067">ATP-binding</keyword>
<keyword evidence="11 14" id="KW-0648">Protein biosynthesis</keyword>
<evidence type="ECO:0000259" key="16">
    <source>
        <dbReference type="PROSITE" id="PS50886"/>
    </source>
</evidence>
<dbReference type="GO" id="GO:0000287">
    <property type="term" value="F:magnesium ion binding"/>
    <property type="evidence" value="ECO:0007669"/>
    <property type="project" value="UniProtKB-UniRule"/>
</dbReference>
<dbReference type="RefSeq" id="WP_073372332.1">
    <property type="nucleotide sequence ID" value="NZ_CP017813.1"/>
</dbReference>
<dbReference type="PROSITE" id="PS51483">
    <property type="entry name" value="B5"/>
    <property type="match status" value="1"/>
</dbReference>
<feature type="domain" description="B5" evidence="17">
    <location>
        <begin position="395"/>
        <end position="468"/>
    </location>
</feature>
<dbReference type="Gene3D" id="3.30.930.10">
    <property type="entry name" value="Bira Bifunctional Protein, Domain 2"/>
    <property type="match status" value="1"/>
</dbReference>
<evidence type="ECO:0000256" key="12">
    <source>
        <dbReference type="ARBA" id="ARBA00023146"/>
    </source>
</evidence>
<evidence type="ECO:0000256" key="8">
    <source>
        <dbReference type="ARBA" id="ARBA00022840"/>
    </source>
</evidence>
<dbReference type="EMBL" id="CP017813">
    <property type="protein sequence ID" value="APJ38329.1"/>
    <property type="molecule type" value="Genomic_DNA"/>
</dbReference>
<dbReference type="GO" id="GO:0004826">
    <property type="term" value="F:phenylalanine-tRNA ligase activity"/>
    <property type="evidence" value="ECO:0007669"/>
    <property type="project" value="UniProtKB-UniRule"/>
</dbReference>
<dbReference type="Gene3D" id="2.40.50.140">
    <property type="entry name" value="Nucleic acid-binding proteins"/>
    <property type="match status" value="1"/>
</dbReference>
<dbReference type="EC" id="6.1.1.20" evidence="14"/>
<feature type="binding site" evidence="14">
    <location>
        <position position="452"/>
    </location>
    <ligand>
        <name>Mg(2+)</name>
        <dbReference type="ChEBI" id="CHEBI:18420"/>
        <note>shared with alpha subunit</note>
    </ligand>
</feature>
<dbReference type="NCBIfam" id="NF001882">
    <property type="entry name" value="PRK00629.5-4"/>
    <property type="match status" value="1"/>
</dbReference>
<dbReference type="InterPro" id="IPR004532">
    <property type="entry name" value="Phe-tRNA-ligase_IIc_bsu_bact"/>
</dbReference>
<name>A0A1L4FRW0_9BACT</name>
<protein>
    <recommendedName>
        <fullName evidence="14">Phenylalanine--tRNA ligase beta subunit</fullName>
        <ecNumber evidence="14">6.1.1.20</ecNumber>
    </recommendedName>
    <alternativeName>
        <fullName evidence="14">Phenylalanyl-tRNA synthetase beta subunit</fullName>
        <shortName evidence="14">PheRS</shortName>
    </alternativeName>
</protein>
<keyword evidence="19" id="KW-1185">Reference proteome</keyword>
<dbReference type="InterPro" id="IPR045864">
    <property type="entry name" value="aa-tRNA-synth_II/BPL/LPL"/>
</dbReference>
<comment type="subcellular location">
    <subcellularLocation>
        <location evidence="1 14">Cytoplasm</location>
    </subcellularLocation>
</comment>
<dbReference type="AlphaFoldDB" id="A0A1L4FRW0"/>
<keyword evidence="7 14" id="KW-0547">Nucleotide-binding</keyword>
<proteinExistence type="inferred from homology"/>
<dbReference type="GO" id="GO:0000049">
    <property type="term" value="F:tRNA binding"/>
    <property type="evidence" value="ECO:0007669"/>
    <property type="project" value="UniProtKB-UniRule"/>
</dbReference>